<evidence type="ECO:0000256" key="1">
    <source>
        <dbReference type="SAM" id="MobiDB-lite"/>
    </source>
</evidence>
<evidence type="ECO:0000313" key="3">
    <source>
        <dbReference type="Proteomes" id="UP000886998"/>
    </source>
</evidence>
<feature type="compositionally biased region" description="Basic and acidic residues" evidence="1">
    <location>
        <begin position="41"/>
        <end position="51"/>
    </location>
</feature>
<protein>
    <submittedName>
        <fullName evidence="2">Uncharacterized protein</fullName>
    </submittedName>
</protein>
<name>A0A8X6JMB4_9ARAC</name>
<gene>
    <name evidence="2" type="ORF">TNIN_210271</name>
</gene>
<accession>A0A8X6JMB4</accession>
<dbReference type="EMBL" id="BMAV01025665">
    <property type="protein sequence ID" value="GFS43613.1"/>
    <property type="molecule type" value="Genomic_DNA"/>
</dbReference>
<sequence>MFSPNATQNSLCRNSEKAASFPWSAASRPRTVDPFAKRQNPKADDAPVPHADRGWGVLPGIKKFKNPTNLFGNFILFLKPKTPKMFKNFKIVSVRKT</sequence>
<feature type="compositionally biased region" description="Polar residues" evidence="1">
    <location>
        <begin position="1"/>
        <end position="13"/>
    </location>
</feature>
<reference evidence="2" key="1">
    <citation type="submission" date="2020-08" db="EMBL/GenBank/DDBJ databases">
        <title>Multicomponent nature underlies the extraordinary mechanical properties of spider dragline silk.</title>
        <authorList>
            <person name="Kono N."/>
            <person name="Nakamura H."/>
            <person name="Mori M."/>
            <person name="Yoshida Y."/>
            <person name="Ohtoshi R."/>
            <person name="Malay A.D."/>
            <person name="Moran D.A.P."/>
            <person name="Tomita M."/>
            <person name="Numata K."/>
            <person name="Arakawa K."/>
        </authorList>
    </citation>
    <scope>NUCLEOTIDE SEQUENCE</scope>
</reference>
<evidence type="ECO:0000313" key="2">
    <source>
        <dbReference type="EMBL" id="GFS43613.1"/>
    </source>
</evidence>
<dbReference type="AlphaFoldDB" id="A0A8X6JMB4"/>
<proteinExistence type="predicted"/>
<comment type="caution">
    <text evidence="2">The sequence shown here is derived from an EMBL/GenBank/DDBJ whole genome shotgun (WGS) entry which is preliminary data.</text>
</comment>
<organism evidence="2 3">
    <name type="scientific">Trichonephila inaurata madagascariensis</name>
    <dbReference type="NCBI Taxonomy" id="2747483"/>
    <lineage>
        <taxon>Eukaryota</taxon>
        <taxon>Metazoa</taxon>
        <taxon>Ecdysozoa</taxon>
        <taxon>Arthropoda</taxon>
        <taxon>Chelicerata</taxon>
        <taxon>Arachnida</taxon>
        <taxon>Araneae</taxon>
        <taxon>Araneomorphae</taxon>
        <taxon>Entelegynae</taxon>
        <taxon>Araneoidea</taxon>
        <taxon>Nephilidae</taxon>
        <taxon>Trichonephila</taxon>
        <taxon>Trichonephila inaurata</taxon>
    </lineage>
</organism>
<feature type="region of interest" description="Disordered" evidence="1">
    <location>
        <begin position="1"/>
        <end position="51"/>
    </location>
</feature>
<keyword evidence="3" id="KW-1185">Reference proteome</keyword>
<dbReference type="Proteomes" id="UP000886998">
    <property type="component" value="Unassembled WGS sequence"/>
</dbReference>